<dbReference type="InterPro" id="IPR008613">
    <property type="entry name" value="Excalibur_Ca-bd_domain"/>
</dbReference>
<dbReference type="Proteomes" id="UP000316639">
    <property type="component" value="Unassembled WGS sequence"/>
</dbReference>
<keyword evidence="1" id="KW-0812">Transmembrane</keyword>
<feature type="transmembrane region" description="Helical" evidence="1">
    <location>
        <begin position="12"/>
        <end position="31"/>
    </location>
</feature>
<gene>
    <name evidence="3" type="ORF">FKR81_14325</name>
</gene>
<evidence type="ECO:0000259" key="2">
    <source>
        <dbReference type="SMART" id="SM00894"/>
    </source>
</evidence>
<comment type="caution">
    <text evidence="3">The sequence shown here is derived from an EMBL/GenBank/DDBJ whole genome shotgun (WGS) entry which is preliminary data.</text>
</comment>
<dbReference type="SMART" id="SM00894">
    <property type="entry name" value="Excalibur"/>
    <property type="match status" value="1"/>
</dbReference>
<organism evidence="3 4">
    <name type="scientific">Lentzea tibetensis</name>
    <dbReference type="NCBI Taxonomy" id="2591470"/>
    <lineage>
        <taxon>Bacteria</taxon>
        <taxon>Bacillati</taxon>
        <taxon>Actinomycetota</taxon>
        <taxon>Actinomycetes</taxon>
        <taxon>Pseudonocardiales</taxon>
        <taxon>Pseudonocardiaceae</taxon>
        <taxon>Lentzea</taxon>
    </lineage>
</organism>
<keyword evidence="1" id="KW-1133">Transmembrane helix</keyword>
<dbReference type="EMBL" id="VOBR01000008">
    <property type="protein sequence ID" value="TWP51395.1"/>
    <property type="molecule type" value="Genomic_DNA"/>
</dbReference>
<evidence type="ECO:0000313" key="4">
    <source>
        <dbReference type="Proteomes" id="UP000316639"/>
    </source>
</evidence>
<keyword evidence="1" id="KW-0472">Membrane</keyword>
<proteinExistence type="predicted"/>
<evidence type="ECO:0000256" key="1">
    <source>
        <dbReference type="SAM" id="Phobius"/>
    </source>
</evidence>
<dbReference type="Pfam" id="PF05901">
    <property type="entry name" value="Excalibur"/>
    <property type="match status" value="1"/>
</dbReference>
<dbReference type="SUPFAM" id="SSF50199">
    <property type="entry name" value="Staphylococcal nuclease"/>
    <property type="match status" value="1"/>
</dbReference>
<dbReference type="AlphaFoldDB" id="A0A563EUM1"/>
<dbReference type="Gene3D" id="2.40.50.90">
    <property type="match status" value="1"/>
</dbReference>
<sequence>MTTAELSRHARSALIVVWIMVTGVLVGNMPGDSPLPPRAKPAAAAPAPPPEVLVTGIVDGRTVVLADGGQVLVDGLANPGECWAATSTEFAVTTLLGKTVGVVRRADKAGLLLADGTSFAVLAVSKGVARAEGLADHAIKDAQSTAMHAAVGFWGPECGGLDVKLVPVTDATAETETEQYPYVFYRSCAAVLAAGETALNSWEPGYRAELDADGNGVACDN</sequence>
<dbReference type="RefSeq" id="WP_146352077.1">
    <property type="nucleotide sequence ID" value="NZ_VOBR01000008.1"/>
</dbReference>
<protein>
    <submittedName>
        <fullName evidence="3">Calcium-binding protein</fullName>
    </submittedName>
</protein>
<evidence type="ECO:0000313" key="3">
    <source>
        <dbReference type="EMBL" id="TWP51395.1"/>
    </source>
</evidence>
<feature type="domain" description="Excalibur calcium-binding" evidence="2">
    <location>
        <begin position="184"/>
        <end position="220"/>
    </location>
</feature>
<name>A0A563EUM1_9PSEU</name>
<keyword evidence="4" id="KW-1185">Reference proteome</keyword>
<dbReference type="OrthoDB" id="4337778at2"/>
<reference evidence="3 4" key="1">
    <citation type="submission" date="2019-07" db="EMBL/GenBank/DDBJ databases">
        <title>Lentzea xizangensis sp. nov., isolated from Qinghai-Tibetan Plateau Soils.</title>
        <authorList>
            <person name="Huang J."/>
        </authorList>
    </citation>
    <scope>NUCLEOTIDE SEQUENCE [LARGE SCALE GENOMIC DNA]</scope>
    <source>
        <strain evidence="3 4">FXJ1.1311</strain>
    </source>
</reference>
<dbReference type="InterPro" id="IPR035437">
    <property type="entry name" value="SNase_OB-fold_sf"/>
</dbReference>
<accession>A0A563EUM1</accession>